<reference evidence="1" key="2">
    <citation type="submission" date="2015-06" db="UniProtKB">
        <authorList>
            <consortium name="EnsemblPlants"/>
        </authorList>
    </citation>
    <scope>IDENTIFICATION</scope>
    <source>
        <strain evidence="1">DM1-3 516 R44</strain>
    </source>
</reference>
<protein>
    <submittedName>
        <fullName evidence="1">Uncharacterized protein</fullName>
    </submittedName>
</protein>
<dbReference type="AlphaFoldDB" id="M1CX72"/>
<proteinExistence type="predicted"/>
<evidence type="ECO:0000313" key="1">
    <source>
        <dbReference type="EnsemblPlants" id="PGSC0003DMT400076672"/>
    </source>
</evidence>
<organism evidence="1 2">
    <name type="scientific">Solanum tuberosum</name>
    <name type="common">Potato</name>
    <dbReference type="NCBI Taxonomy" id="4113"/>
    <lineage>
        <taxon>Eukaryota</taxon>
        <taxon>Viridiplantae</taxon>
        <taxon>Streptophyta</taxon>
        <taxon>Embryophyta</taxon>
        <taxon>Tracheophyta</taxon>
        <taxon>Spermatophyta</taxon>
        <taxon>Magnoliopsida</taxon>
        <taxon>eudicotyledons</taxon>
        <taxon>Gunneridae</taxon>
        <taxon>Pentapetalae</taxon>
        <taxon>asterids</taxon>
        <taxon>lamiids</taxon>
        <taxon>Solanales</taxon>
        <taxon>Solanaceae</taxon>
        <taxon>Solanoideae</taxon>
        <taxon>Solaneae</taxon>
        <taxon>Solanum</taxon>
    </lineage>
</organism>
<dbReference type="InParanoid" id="M1CX72"/>
<dbReference type="Proteomes" id="UP000011115">
    <property type="component" value="Unassembled WGS sequence"/>
</dbReference>
<keyword evidence="2" id="KW-1185">Reference proteome</keyword>
<evidence type="ECO:0000313" key="2">
    <source>
        <dbReference type="Proteomes" id="UP000011115"/>
    </source>
</evidence>
<dbReference type="HOGENOM" id="CLU_3091066_0_0_1"/>
<name>M1CX72_SOLTU</name>
<sequence length="52" mass="6231">MMPNQLKYIQNSHFNSPPFRTKTMIKQLDQATYIQTNFNTCIEVYVKEWMGT</sequence>
<dbReference type="Gramene" id="PGSC0003DMT400076672">
    <property type="protein sequence ID" value="PGSC0003DMT400076672"/>
    <property type="gene ID" value="PGSC0003DMG400029816"/>
</dbReference>
<dbReference type="EnsemblPlants" id="PGSC0003DMT400076672">
    <property type="protein sequence ID" value="PGSC0003DMT400076672"/>
    <property type="gene ID" value="PGSC0003DMG400029816"/>
</dbReference>
<reference evidence="2" key="1">
    <citation type="journal article" date="2011" name="Nature">
        <title>Genome sequence and analysis of the tuber crop potato.</title>
        <authorList>
            <consortium name="The Potato Genome Sequencing Consortium"/>
        </authorList>
    </citation>
    <scope>NUCLEOTIDE SEQUENCE [LARGE SCALE GENOMIC DNA]</scope>
    <source>
        <strain evidence="2">cv. DM1-3 516 R44</strain>
    </source>
</reference>
<accession>M1CX72</accession>
<dbReference type="PaxDb" id="4113-PGSC0003DMT400076672"/>